<dbReference type="Proteomes" id="UP001500432">
    <property type="component" value="Unassembled WGS sequence"/>
</dbReference>
<sequence>MGTDELLALIQEHHADGLAHLRARLWSPSGRDGPDRGPDWQRPSMGPVRSVEDRSLSVTLDARVSSYSWFASDPSLTGDLYTVSMRTDHRLLGQRTALGHSEADAWALAVLGSQNARMIYWSVAVVGLVTTLCHHLYVDPAGQTARLPRGSSLAERSARISDSLD</sequence>
<name>A0ABN3BQ17_9MICC</name>
<evidence type="ECO:0000313" key="2">
    <source>
        <dbReference type="EMBL" id="GAA2199039.1"/>
    </source>
</evidence>
<protein>
    <submittedName>
        <fullName evidence="2">Uncharacterized protein</fullName>
    </submittedName>
</protein>
<reference evidence="2 3" key="1">
    <citation type="journal article" date="2019" name="Int. J. Syst. Evol. Microbiol.">
        <title>The Global Catalogue of Microorganisms (GCM) 10K type strain sequencing project: providing services to taxonomists for standard genome sequencing and annotation.</title>
        <authorList>
            <consortium name="The Broad Institute Genomics Platform"/>
            <consortium name="The Broad Institute Genome Sequencing Center for Infectious Disease"/>
            <person name="Wu L."/>
            <person name="Ma J."/>
        </authorList>
    </citation>
    <scope>NUCLEOTIDE SEQUENCE [LARGE SCALE GENOMIC DNA]</scope>
    <source>
        <strain evidence="2 3">JCM 16034</strain>
    </source>
</reference>
<evidence type="ECO:0000256" key="1">
    <source>
        <dbReference type="SAM" id="MobiDB-lite"/>
    </source>
</evidence>
<dbReference type="EMBL" id="BAAAQW010000003">
    <property type="protein sequence ID" value="GAA2199039.1"/>
    <property type="molecule type" value="Genomic_DNA"/>
</dbReference>
<feature type="region of interest" description="Disordered" evidence="1">
    <location>
        <begin position="26"/>
        <end position="48"/>
    </location>
</feature>
<comment type="caution">
    <text evidence="2">The sequence shown here is derived from an EMBL/GenBank/DDBJ whole genome shotgun (WGS) entry which is preliminary data.</text>
</comment>
<evidence type="ECO:0000313" key="3">
    <source>
        <dbReference type="Proteomes" id="UP001500432"/>
    </source>
</evidence>
<gene>
    <name evidence="2" type="ORF">GCM10009849_14010</name>
</gene>
<keyword evidence="3" id="KW-1185">Reference proteome</keyword>
<proteinExistence type="predicted"/>
<accession>A0ABN3BQ17</accession>
<organism evidence="2 3">
    <name type="scientific">Sinomonas flava</name>
    <dbReference type="NCBI Taxonomy" id="496857"/>
    <lineage>
        <taxon>Bacteria</taxon>
        <taxon>Bacillati</taxon>
        <taxon>Actinomycetota</taxon>
        <taxon>Actinomycetes</taxon>
        <taxon>Micrococcales</taxon>
        <taxon>Micrococcaceae</taxon>
        <taxon>Sinomonas</taxon>
    </lineage>
</organism>
<dbReference type="RefSeq" id="WP_344298934.1">
    <property type="nucleotide sequence ID" value="NZ_BAAAQW010000003.1"/>
</dbReference>